<accession>A0A3M7QF71</accession>
<name>A0A3M7QF71_BRAPC</name>
<evidence type="ECO:0000313" key="1">
    <source>
        <dbReference type="EMBL" id="RNA10020.1"/>
    </source>
</evidence>
<evidence type="ECO:0000313" key="2">
    <source>
        <dbReference type="Proteomes" id="UP000276133"/>
    </source>
</evidence>
<reference evidence="1 2" key="1">
    <citation type="journal article" date="2018" name="Sci. Rep.">
        <title>Genomic signatures of local adaptation to the degree of environmental predictability in rotifers.</title>
        <authorList>
            <person name="Franch-Gras L."/>
            <person name="Hahn C."/>
            <person name="Garcia-Roger E.M."/>
            <person name="Carmona M.J."/>
            <person name="Serra M."/>
            <person name="Gomez A."/>
        </authorList>
    </citation>
    <scope>NUCLEOTIDE SEQUENCE [LARGE SCALE GENOMIC DNA]</scope>
    <source>
        <strain evidence="1">HYR1</strain>
    </source>
</reference>
<dbReference type="EMBL" id="REGN01006319">
    <property type="protein sequence ID" value="RNA10020.1"/>
    <property type="molecule type" value="Genomic_DNA"/>
</dbReference>
<comment type="caution">
    <text evidence="1">The sequence shown here is derived from an EMBL/GenBank/DDBJ whole genome shotgun (WGS) entry which is preliminary data.</text>
</comment>
<organism evidence="1 2">
    <name type="scientific">Brachionus plicatilis</name>
    <name type="common">Marine rotifer</name>
    <name type="synonym">Brachionus muelleri</name>
    <dbReference type="NCBI Taxonomy" id="10195"/>
    <lineage>
        <taxon>Eukaryota</taxon>
        <taxon>Metazoa</taxon>
        <taxon>Spiralia</taxon>
        <taxon>Gnathifera</taxon>
        <taxon>Rotifera</taxon>
        <taxon>Eurotatoria</taxon>
        <taxon>Monogononta</taxon>
        <taxon>Pseudotrocha</taxon>
        <taxon>Ploima</taxon>
        <taxon>Brachionidae</taxon>
        <taxon>Brachionus</taxon>
    </lineage>
</organism>
<dbReference type="Proteomes" id="UP000276133">
    <property type="component" value="Unassembled WGS sequence"/>
</dbReference>
<keyword evidence="2" id="KW-1185">Reference proteome</keyword>
<dbReference type="AlphaFoldDB" id="A0A3M7QF71"/>
<proteinExistence type="predicted"/>
<sequence>MRALSPPLPSPLCPGPLCPGFDRALAHTRSPALVCARALARQSAVAGVTVSLVFVERCWRASGCVDTN</sequence>
<gene>
    <name evidence="1" type="ORF">BpHYR1_025598</name>
</gene>
<protein>
    <submittedName>
        <fullName evidence="1">Uncharacterized protein</fullName>
    </submittedName>
</protein>